<dbReference type="Gramene" id="TVU12465">
    <property type="protein sequence ID" value="TVU12465"/>
    <property type="gene ID" value="EJB05_46113"/>
</dbReference>
<dbReference type="Proteomes" id="UP000324897">
    <property type="component" value="Chromosome 3"/>
</dbReference>
<feature type="region of interest" description="Disordered" evidence="1">
    <location>
        <begin position="17"/>
        <end position="40"/>
    </location>
</feature>
<gene>
    <name evidence="2" type="ORF">EJB05_46113</name>
</gene>
<accession>A0A5J9TMD3</accession>
<evidence type="ECO:0000313" key="2">
    <source>
        <dbReference type="EMBL" id="TVU12465.1"/>
    </source>
</evidence>
<evidence type="ECO:0000256" key="1">
    <source>
        <dbReference type="SAM" id="MobiDB-lite"/>
    </source>
</evidence>
<organism evidence="2 3">
    <name type="scientific">Eragrostis curvula</name>
    <name type="common">weeping love grass</name>
    <dbReference type="NCBI Taxonomy" id="38414"/>
    <lineage>
        <taxon>Eukaryota</taxon>
        <taxon>Viridiplantae</taxon>
        <taxon>Streptophyta</taxon>
        <taxon>Embryophyta</taxon>
        <taxon>Tracheophyta</taxon>
        <taxon>Spermatophyta</taxon>
        <taxon>Magnoliopsida</taxon>
        <taxon>Liliopsida</taxon>
        <taxon>Poales</taxon>
        <taxon>Poaceae</taxon>
        <taxon>PACMAD clade</taxon>
        <taxon>Chloridoideae</taxon>
        <taxon>Eragrostideae</taxon>
        <taxon>Eragrostidinae</taxon>
        <taxon>Eragrostis</taxon>
    </lineage>
</organism>
<proteinExistence type="predicted"/>
<dbReference type="AlphaFoldDB" id="A0A5J9TMD3"/>
<reference evidence="2 3" key="1">
    <citation type="journal article" date="2019" name="Sci. Rep.">
        <title>A high-quality genome of Eragrostis curvula grass provides insights into Poaceae evolution and supports new strategies to enhance forage quality.</title>
        <authorList>
            <person name="Carballo J."/>
            <person name="Santos B.A.C.M."/>
            <person name="Zappacosta D."/>
            <person name="Garbus I."/>
            <person name="Selva J.P."/>
            <person name="Gallo C.A."/>
            <person name="Diaz A."/>
            <person name="Albertini E."/>
            <person name="Caccamo M."/>
            <person name="Echenique V."/>
        </authorList>
    </citation>
    <scope>NUCLEOTIDE SEQUENCE [LARGE SCALE GENOMIC DNA]</scope>
    <source>
        <strain evidence="3">cv. Victoria</strain>
        <tissue evidence="2">Leaf</tissue>
    </source>
</reference>
<name>A0A5J9TMD3_9POAL</name>
<dbReference type="EMBL" id="RWGY01000039">
    <property type="protein sequence ID" value="TVU12465.1"/>
    <property type="molecule type" value="Genomic_DNA"/>
</dbReference>
<protein>
    <submittedName>
        <fullName evidence="2">Uncharacterized protein</fullName>
    </submittedName>
</protein>
<comment type="caution">
    <text evidence="2">The sequence shown here is derived from an EMBL/GenBank/DDBJ whole genome shotgun (WGS) entry which is preliminary data.</text>
</comment>
<sequence>MRSHAARHIADVARLRTAEQPHELQGQQSKRENGRQQNGSIDDVKLSGLVARGSFYVLINFTGTIFEVNSLRLPIYGGGLNGMGAFSPYVRASKSSSDKLAFLVEPLVRLAKQVVCEPKEQYSSCKEQVTL</sequence>
<keyword evidence="3" id="KW-1185">Reference proteome</keyword>
<evidence type="ECO:0000313" key="3">
    <source>
        <dbReference type="Proteomes" id="UP000324897"/>
    </source>
</evidence>
<feature type="non-terminal residue" evidence="2">
    <location>
        <position position="1"/>
    </location>
</feature>